<name>A0ABT9EHD1_9SPHN</name>
<keyword evidence="1" id="KW-0540">Nuclease</keyword>
<keyword evidence="5" id="KW-0863">Zinc-finger</keyword>
<feature type="domain" description="C2H2-type" evidence="6">
    <location>
        <begin position="60"/>
        <end position="88"/>
    </location>
</feature>
<evidence type="ECO:0000256" key="3">
    <source>
        <dbReference type="ARBA" id="ARBA00038412"/>
    </source>
</evidence>
<dbReference type="CDD" id="cd00085">
    <property type="entry name" value="HNHc"/>
    <property type="match status" value="1"/>
</dbReference>
<dbReference type="Pfam" id="PF01844">
    <property type="entry name" value="HNH"/>
    <property type="match status" value="1"/>
</dbReference>
<dbReference type="Proteomes" id="UP001230685">
    <property type="component" value="Unassembled WGS sequence"/>
</dbReference>
<proteinExistence type="inferred from homology"/>
<evidence type="ECO:0000313" key="8">
    <source>
        <dbReference type="Proteomes" id="UP001230685"/>
    </source>
</evidence>
<keyword evidence="5" id="KW-0479">Metal-binding</keyword>
<gene>
    <name evidence="7" type="ORF">Q5H91_04090</name>
</gene>
<organism evidence="7 8">
    <name type="scientific">Sphingomonas aurea</name>
    <dbReference type="NCBI Taxonomy" id="3063994"/>
    <lineage>
        <taxon>Bacteria</taxon>
        <taxon>Pseudomonadati</taxon>
        <taxon>Pseudomonadota</taxon>
        <taxon>Alphaproteobacteria</taxon>
        <taxon>Sphingomonadales</taxon>
        <taxon>Sphingomonadaceae</taxon>
        <taxon>Sphingomonas</taxon>
    </lineage>
</organism>
<keyword evidence="7" id="KW-0255">Endonuclease</keyword>
<evidence type="ECO:0000256" key="4">
    <source>
        <dbReference type="ARBA" id="ARBA00040194"/>
    </source>
</evidence>
<dbReference type="InterPro" id="IPR013087">
    <property type="entry name" value="Znf_C2H2_type"/>
</dbReference>
<dbReference type="PANTHER" id="PTHR41286">
    <property type="entry name" value="HNH NUCLEASE YAJD-RELATED"/>
    <property type="match status" value="1"/>
</dbReference>
<evidence type="ECO:0000313" key="7">
    <source>
        <dbReference type="EMBL" id="MDP1026382.1"/>
    </source>
</evidence>
<dbReference type="Gene3D" id="1.10.30.50">
    <property type="match status" value="1"/>
</dbReference>
<comment type="caution">
    <text evidence="7">The sequence shown here is derived from an EMBL/GenBank/DDBJ whole genome shotgun (WGS) entry which is preliminary data.</text>
</comment>
<dbReference type="PANTHER" id="PTHR41286:SF1">
    <property type="entry name" value="HNH NUCLEASE YAJD-RELATED"/>
    <property type="match status" value="1"/>
</dbReference>
<evidence type="ECO:0000256" key="1">
    <source>
        <dbReference type="ARBA" id="ARBA00022722"/>
    </source>
</evidence>
<protein>
    <recommendedName>
        <fullName evidence="4">Putative HNH nuclease YajD</fullName>
    </recommendedName>
</protein>
<evidence type="ECO:0000256" key="2">
    <source>
        <dbReference type="ARBA" id="ARBA00022801"/>
    </source>
</evidence>
<dbReference type="GO" id="GO:0004519">
    <property type="term" value="F:endonuclease activity"/>
    <property type="evidence" value="ECO:0007669"/>
    <property type="project" value="UniProtKB-KW"/>
</dbReference>
<evidence type="ECO:0000259" key="6">
    <source>
        <dbReference type="PROSITE" id="PS50157"/>
    </source>
</evidence>
<dbReference type="RefSeq" id="WP_305171937.1">
    <property type="nucleotide sequence ID" value="NZ_JAUUDS010000001.1"/>
</dbReference>
<keyword evidence="5" id="KW-0862">Zinc</keyword>
<keyword evidence="2" id="KW-0378">Hydrolase</keyword>
<comment type="similarity">
    <text evidence="3">Belongs to the HNH nuclease family.</text>
</comment>
<dbReference type="InterPro" id="IPR003615">
    <property type="entry name" value="HNH_nuc"/>
</dbReference>
<dbReference type="EMBL" id="JAUUDS010000001">
    <property type="protein sequence ID" value="MDP1026382.1"/>
    <property type="molecule type" value="Genomic_DNA"/>
</dbReference>
<dbReference type="InterPro" id="IPR002711">
    <property type="entry name" value="HNH"/>
</dbReference>
<sequence length="117" mass="14000">MGRLTSLPSRLGSLRPRLASLPVGDRQAYDRNRDQQAWRRWYKTSRWQKLRWSILVRDLFTCGMCGKLEPDTSQLVADHRRPHRGDERLFWDERNLWCLCKPCHDSTKQRQEARGHP</sequence>
<keyword evidence="8" id="KW-1185">Reference proteome</keyword>
<dbReference type="PROSITE" id="PS50157">
    <property type="entry name" value="ZINC_FINGER_C2H2_2"/>
    <property type="match status" value="1"/>
</dbReference>
<accession>A0ABT9EHD1</accession>
<reference evidence="7 8" key="1">
    <citation type="submission" date="2023-07" db="EMBL/GenBank/DDBJ databases">
        <authorList>
            <person name="Kim M.K."/>
        </authorList>
    </citation>
    <scope>NUCLEOTIDE SEQUENCE [LARGE SCALE GENOMIC DNA]</scope>
    <source>
        <strain evidence="7 8">KR1UV-12</strain>
    </source>
</reference>
<dbReference type="SMART" id="SM00507">
    <property type="entry name" value="HNHc"/>
    <property type="match status" value="1"/>
</dbReference>
<evidence type="ECO:0000256" key="5">
    <source>
        <dbReference type="PROSITE-ProRule" id="PRU00042"/>
    </source>
</evidence>